<organism evidence="1 2">
    <name type="scientific">Globodera rostochiensis</name>
    <name type="common">Golden nematode worm</name>
    <name type="synonym">Heterodera rostochiensis</name>
    <dbReference type="NCBI Taxonomy" id="31243"/>
    <lineage>
        <taxon>Eukaryota</taxon>
        <taxon>Metazoa</taxon>
        <taxon>Ecdysozoa</taxon>
        <taxon>Nematoda</taxon>
        <taxon>Chromadorea</taxon>
        <taxon>Rhabditida</taxon>
        <taxon>Tylenchina</taxon>
        <taxon>Tylenchomorpha</taxon>
        <taxon>Tylenchoidea</taxon>
        <taxon>Heteroderidae</taxon>
        <taxon>Heteroderinae</taxon>
        <taxon>Globodera</taxon>
    </lineage>
</organism>
<name>A0A914HBV1_GLORO</name>
<dbReference type="WBParaSite" id="Gr19_v10_g15913.t1">
    <property type="protein sequence ID" value="Gr19_v10_g15913.t1"/>
    <property type="gene ID" value="Gr19_v10_g15913"/>
</dbReference>
<sequence>MENIFKFKLLNFYSLRTVANRGNTSNFGIGTATIFRGVIPSGGRPTKIIAKHRIGGLKPNPSTDVRICAELNGPNPSPPSACLNRPV</sequence>
<dbReference type="Proteomes" id="UP000887572">
    <property type="component" value="Unplaced"/>
</dbReference>
<reference evidence="2" key="1">
    <citation type="submission" date="2022-11" db="UniProtKB">
        <authorList>
            <consortium name="WormBaseParasite"/>
        </authorList>
    </citation>
    <scope>IDENTIFICATION</scope>
</reference>
<dbReference type="AlphaFoldDB" id="A0A914HBV1"/>
<accession>A0A914HBV1</accession>
<evidence type="ECO:0000313" key="1">
    <source>
        <dbReference type="Proteomes" id="UP000887572"/>
    </source>
</evidence>
<protein>
    <submittedName>
        <fullName evidence="2">Uncharacterized protein</fullName>
    </submittedName>
</protein>
<proteinExistence type="predicted"/>
<keyword evidence="1" id="KW-1185">Reference proteome</keyword>
<evidence type="ECO:0000313" key="2">
    <source>
        <dbReference type="WBParaSite" id="Gr19_v10_g15913.t1"/>
    </source>
</evidence>